<name>A0A9W8WHN5_9HYPO</name>
<evidence type="ECO:0000256" key="1">
    <source>
        <dbReference type="SAM" id="Phobius"/>
    </source>
</evidence>
<evidence type="ECO:0000313" key="3">
    <source>
        <dbReference type="Proteomes" id="UP001140502"/>
    </source>
</evidence>
<accession>A0A9W8WHN5</accession>
<dbReference type="Proteomes" id="UP001140502">
    <property type="component" value="Unassembled WGS sequence"/>
</dbReference>
<evidence type="ECO:0000313" key="2">
    <source>
        <dbReference type="EMBL" id="KAJ4325937.1"/>
    </source>
</evidence>
<dbReference type="OrthoDB" id="202203at2759"/>
<proteinExistence type="predicted"/>
<keyword evidence="1" id="KW-1133">Transmembrane helix</keyword>
<protein>
    <recommendedName>
        <fullName evidence="4">FAD/NAD(P)-binding domain-containing protein</fullName>
    </recommendedName>
</protein>
<evidence type="ECO:0008006" key="4">
    <source>
        <dbReference type="Google" id="ProtNLM"/>
    </source>
</evidence>
<gene>
    <name evidence="2" type="ORF">N0V84_003323</name>
</gene>
<dbReference type="AlphaFoldDB" id="A0A9W8WHN5"/>
<keyword evidence="3" id="KW-1185">Reference proteome</keyword>
<dbReference type="EMBL" id="JAPEUR010000046">
    <property type="protein sequence ID" value="KAJ4325937.1"/>
    <property type="molecule type" value="Genomic_DNA"/>
</dbReference>
<organism evidence="2 3">
    <name type="scientific">Fusarium piperis</name>
    <dbReference type="NCBI Taxonomy" id="1435070"/>
    <lineage>
        <taxon>Eukaryota</taxon>
        <taxon>Fungi</taxon>
        <taxon>Dikarya</taxon>
        <taxon>Ascomycota</taxon>
        <taxon>Pezizomycotina</taxon>
        <taxon>Sordariomycetes</taxon>
        <taxon>Hypocreomycetidae</taxon>
        <taxon>Hypocreales</taxon>
        <taxon>Nectriaceae</taxon>
        <taxon>Fusarium</taxon>
        <taxon>Fusarium solani species complex</taxon>
    </lineage>
</organism>
<dbReference type="SUPFAM" id="SSF51905">
    <property type="entry name" value="FAD/NAD(P)-binding domain"/>
    <property type="match status" value="1"/>
</dbReference>
<sequence>MTAHHRTSHPQRVLVAGGGFAGLSVIGNLLDLCQGRKARFDLDKVAGDDANGQTVDVLITIVDERDGYFHYDFFVAATGLHRAWPVVPRSLTKSEFLSDVRDQVKAIQDAKDGVVVIGGGEFRGLSFSKV</sequence>
<keyword evidence="1" id="KW-0472">Membrane</keyword>
<comment type="caution">
    <text evidence="2">The sequence shown here is derived from an EMBL/GenBank/DDBJ whole genome shotgun (WGS) entry which is preliminary data.</text>
</comment>
<dbReference type="InterPro" id="IPR036188">
    <property type="entry name" value="FAD/NAD-bd_sf"/>
</dbReference>
<feature type="transmembrane region" description="Helical" evidence="1">
    <location>
        <begin position="12"/>
        <end position="30"/>
    </location>
</feature>
<reference evidence="2" key="1">
    <citation type="submission" date="2022-10" db="EMBL/GenBank/DDBJ databases">
        <title>Tapping the CABI collections for fungal endophytes: first genome assemblies for Collariella, Neodidymelliopsis, Ascochyta clinopodiicola, Didymella pomorum, Didymosphaeria variabile, Neocosmospora piperis and Neocucurbitaria cava.</title>
        <authorList>
            <person name="Hill R."/>
        </authorList>
    </citation>
    <scope>NUCLEOTIDE SEQUENCE</scope>
    <source>
        <strain evidence="2">IMI 366586</strain>
    </source>
</reference>
<keyword evidence="1" id="KW-0812">Transmembrane</keyword>